<comment type="similarity">
    <text evidence="12">Belongs to the radical SAM superfamily. MoaA family.</text>
</comment>
<feature type="binding site" evidence="12">
    <location>
        <position position="284"/>
    </location>
    <ligand>
        <name>[4Fe-4S] cluster</name>
        <dbReference type="ChEBI" id="CHEBI:49883"/>
        <label>2</label>
        <note>4Fe-4S-substrate</note>
    </ligand>
</feature>
<protein>
    <recommendedName>
        <fullName evidence="1 12">GTP 3',8-cyclase</fullName>
        <ecNumber evidence="1 12">4.1.99.22</ecNumber>
    </recommendedName>
    <alternativeName>
        <fullName evidence="12">Molybdenum cofactor biosynthesis protein A</fullName>
    </alternativeName>
</protein>
<evidence type="ECO:0000313" key="15">
    <source>
        <dbReference type="Proteomes" id="UP000006772"/>
    </source>
</evidence>
<dbReference type="NCBIfam" id="TIGR02666">
    <property type="entry name" value="moaA"/>
    <property type="match status" value="1"/>
</dbReference>
<evidence type="ECO:0000256" key="4">
    <source>
        <dbReference type="ARBA" id="ARBA00022723"/>
    </source>
</evidence>
<feature type="binding site" evidence="12">
    <location>
        <position position="36"/>
    </location>
    <ligand>
        <name>[4Fe-4S] cluster</name>
        <dbReference type="ChEBI" id="CHEBI:49883"/>
        <label>1</label>
        <note>4Fe-4S-S-AdoMet</note>
    </ligand>
</feature>
<evidence type="ECO:0000256" key="3">
    <source>
        <dbReference type="ARBA" id="ARBA00022691"/>
    </source>
</evidence>
<evidence type="ECO:0000313" key="14">
    <source>
        <dbReference type="EMBL" id="EOA03874.1"/>
    </source>
</evidence>
<keyword evidence="9 12" id="KW-0501">Molybdenum cofactor biosynthesis</keyword>
<dbReference type="SFLD" id="SFLDG01383">
    <property type="entry name" value="cyclic_pyranopterin_phosphate"/>
    <property type="match status" value="1"/>
</dbReference>
<feature type="binding site" evidence="12">
    <location>
        <position position="29"/>
    </location>
    <ligand>
        <name>GTP</name>
        <dbReference type="ChEBI" id="CHEBI:37565"/>
    </ligand>
</feature>
<dbReference type="GO" id="GO:0061799">
    <property type="term" value="F:cyclic pyranopterin monophosphate synthase activity"/>
    <property type="evidence" value="ECO:0007669"/>
    <property type="project" value="TreeGrafter"/>
</dbReference>
<feature type="binding site" evidence="12">
    <location>
        <position position="267"/>
    </location>
    <ligand>
        <name>[4Fe-4S] cluster</name>
        <dbReference type="ChEBI" id="CHEBI:49883"/>
        <label>2</label>
        <note>4Fe-4S-substrate</note>
    </ligand>
</feature>
<keyword evidence="7 12" id="KW-0411">Iron-sulfur</keyword>
<evidence type="ECO:0000256" key="11">
    <source>
        <dbReference type="ARBA" id="ARBA00048697"/>
    </source>
</evidence>
<comment type="caution">
    <text evidence="14">The sequence shown here is derived from an EMBL/GenBank/DDBJ whole genome shotgun (WGS) entry which is preliminary data.</text>
</comment>
<evidence type="ECO:0000256" key="6">
    <source>
        <dbReference type="ARBA" id="ARBA00023004"/>
    </source>
</evidence>
<comment type="subunit">
    <text evidence="12">Monomer and homodimer.</text>
</comment>
<evidence type="ECO:0000259" key="13">
    <source>
        <dbReference type="PROSITE" id="PS51918"/>
    </source>
</evidence>
<dbReference type="EMBL" id="AEEC02000021">
    <property type="protein sequence ID" value="EOA03874.1"/>
    <property type="molecule type" value="Genomic_DNA"/>
</dbReference>
<dbReference type="Pfam" id="PF06463">
    <property type="entry name" value="Mob_synth_C"/>
    <property type="match status" value="1"/>
</dbReference>
<dbReference type="InterPro" id="IPR007197">
    <property type="entry name" value="rSAM"/>
</dbReference>
<feature type="binding site" evidence="12">
    <location>
        <position position="134"/>
    </location>
    <ligand>
        <name>S-adenosyl-L-methionine</name>
        <dbReference type="ChEBI" id="CHEBI:59789"/>
    </ligand>
</feature>
<dbReference type="InterPro" id="IPR000385">
    <property type="entry name" value="MoaA_NifB_PqqE_Fe-S-bd_CS"/>
</dbReference>
<evidence type="ECO:0000256" key="1">
    <source>
        <dbReference type="ARBA" id="ARBA00012167"/>
    </source>
</evidence>
<feature type="binding site" evidence="12">
    <location>
        <position position="40"/>
    </location>
    <ligand>
        <name>[4Fe-4S] cluster</name>
        <dbReference type="ChEBI" id="CHEBI:49883"/>
        <label>1</label>
        <note>4Fe-4S-S-AdoMet</note>
    </ligand>
</feature>
<keyword evidence="8 12" id="KW-0342">GTP-binding</keyword>
<evidence type="ECO:0000256" key="2">
    <source>
        <dbReference type="ARBA" id="ARBA00022485"/>
    </source>
</evidence>
<keyword evidence="2 12" id="KW-0004">4Fe-4S</keyword>
<comment type="pathway">
    <text evidence="12">Cofactor biosynthesis; molybdopterin biosynthesis.</text>
</comment>
<dbReference type="InterPro" id="IPR050105">
    <property type="entry name" value="MoCo_biosynth_MoaA/MoaC"/>
</dbReference>
<dbReference type="InterPro" id="IPR013483">
    <property type="entry name" value="MoaA"/>
</dbReference>
<comment type="function">
    <text evidence="12">Catalyzes the cyclization of GTP to (8S)-3',8-cyclo-7,8-dihydroguanosine 5'-triphosphate.</text>
</comment>
<accession>A0AAI9ID90</accession>
<dbReference type="RefSeq" id="WP_006464287.1">
    <property type="nucleotide sequence ID" value="NZ_AEEC02000021.1"/>
</dbReference>
<feature type="binding site" evidence="12">
    <location>
        <position position="171"/>
    </location>
    <ligand>
        <name>GTP</name>
        <dbReference type="ChEBI" id="CHEBI:37565"/>
    </ligand>
</feature>
<evidence type="ECO:0000256" key="8">
    <source>
        <dbReference type="ARBA" id="ARBA00023134"/>
    </source>
</evidence>
<keyword evidence="6 12" id="KW-0408">Iron</keyword>
<feature type="binding site" evidence="12">
    <location>
        <position position="83"/>
    </location>
    <ligand>
        <name>S-adenosyl-L-methionine</name>
        <dbReference type="ChEBI" id="CHEBI:59789"/>
    </ligand>
</feature>
<dbReference type="InterPro" id="IPR040064">
    <property type="entry name" value="MoaA-like"/>
</dbReference>
<name>A0AAI9ID90_9BURK</name>
<dbReference type="InterPro" id="IPR013785">
    <property type="entry name" value="Aldolase_TIM"/>
</dbReference>
<dbReference type="SMART" id="SM00729">
    <property type="entry name" value="Elp3"/>
    <property type="match status" value="1"/>
</dbReference>
<feature type="binding site" evidence="12">
    <location>
        <position position="79"/>
    </location>
    <ligand>
        <name>GTP</name>
        <dbReference type="ChEBI" id="CHEBI:37565"/>
    </ligand>
</feature>
<evidence type="ECO:0000256" key="10">
    <source>
        <dbReference type="ARBA" id="ARBA00023239"/>
    </source>
</evidence>
<dbReference type="InterPro" id="IPR006638">
    <property type="entry name" value="Elp3/MiaA/NifB-like_rSAM"/>
</dbReference>
<dbReference type="PANTHER" id="PTHR22960">
    <property type="entry name" value="MOLYBDOPTERIN COFACTOR SYNTHESIS PROTEIN A"/>
    <property type="match status" value="1"/>
</dbReference>
<dbReference type="GO" id="GO:1904047">
    <property type="term" value="F:S-adenosyl-L-methionine binding"/>
    <property type="evidence" value="ECO:0007669"/>
    <property type="project" value="UniProtKB-UniRule"/>
</dbReference>
<organism evidence="14 15">
    <name type="scientific">Herbaspirillum frisingense GSF30</name>
    <dbReference type="NCBI Taxonomy" id="864073"/>
    <lineage>
        <taxon>Bacteria</taxon>
        <taxon>Pseudomonadati</taxon>
        <taxon>Pseudomonadota</taxon>
        <taxon>Betaproteobacteria</taxon>
        <taxon>Burkholderiales</taxon>
        <taxon>Oxalobacteraceae</taxon>
        <taxon>Herbaspirillum</taxon>
    </lineage>
</organism>
<dbReference type="PROSITE" id="PS01305">
    <property type="entry name" value="MOAA_NIFB_PQQE"/>
    <property type="match status" value="1"/>
</dbReference>
<dbReference type="SFLD" id="SFLDG01067">
    <property type="entry name" value="SPASM/twitch_domain_containing"/>
    <property type="match status" value="1"/>
</dbReference>
<dbReference type="AlphaFoldDB" id="A0AAI9ID90"/>
<dbReference type="InterPro" id="IPR010505">
    <property type="entry name" value="MoaA_twitch"/>
</dbReference>
<dbReference type="InterPro" id="IPR058240">
    <property type="entry name" value="rSAM_sf"/>
</dbReference>
<feature type="binding site" evidence="12">
    <location>
        <begin position="272"/>
        <end position="274"/>
    </location>
    <ligand>
        <name>GTP</name>
        <dbReference type="ChEBI" id="CHEBI:37565"/>
    </ligand>
</feature>
<keyword evidence="10 12" id="KW-0456">Lyase</keyword>
<keyword evidence="4 12" id="KW-0479">Metal-binding</keyword>
<keyword evidence="3 12" id="KW-0949">S-adenosyl-L-methionine</keyword>
<dbReference type="SUPFAM" id="SSF102114">
    <property type="entry name" value="Radical SAM enzymes"/>
    <property type="match status" value="1"/>
</dbReference>
<dbReference type="HAMAP" id="MF_01225_B">
    <property type="entry name" value="MoaA_B"/>
    <property type="match status" value="1"/>
</dbReference>
<evidence type="ECO:0000256" key="9">
    <source>
        <dbReference type="ARBA" id="ARBA00023150"/>
    </source>
</evidence>
<dbReference type="GO" id="GO:0061798">
    <property type="term" value="F:GTP 3',8'-cyclase activity"/>
    <property type="evidence" value="ECO:0007669"/>
    <property type="project" value="UniProtKB-UniRule"/>
</dbReference>
<feature type="binding site" evidence="12">
    <location>
        <position position="270"/>
    </location>
    <ligand>
        <name>[4Fe-4S] cluster</name>
        <dbReference type="ChEBI" id="CHEBI:49883"/>
        <label>2</label>
        <note>4Fe-4S-substrate</note>
    </ligand>
</feature>
<dbReference type="GO" id="GO:0005525">
    <property type="term" value="F:GTP binding"/>
    <property type="evidence" value="ECO:0007669"/>
    <property type="project" value="UniProtKB-UniRule"/>
</dbReference>
<dbReference type="GO" id="GO:0006777">
    <property type="term" value="P:Mo-molybdopterin cofactor biosynthetic process"/>
    <property type="evidence" value="ECO:0007669"/>
    <property type="project" value="UniProtKB-UniRule"/>
</dbReference>
<comment type="catalytic activity">
    <reaction evidence="11 12">
        <text>GTP + AH2 + S-adenosyl-L-methionine = (8S)-3',8-cyclo-7,8-dihydroguanosine 5'-triphosphate + 5'-deoxyadenosine + L-methionine + A + H(+)</text>
        <dbReference type="Rhea" id="RHEA:49576"/>
        <dbReference type="ChEBI" id="CHEBI:13193"/>
        <dbReference type="ChEBI" id="CHEBI:15378"/>
        <dbReference type="ChEBI" id="CHEBI:17319"/>
        <dbReference type="ChEBI" id="CHEBI:17499"/>
        <dbReference type="ChEBI" id="CHEBI:37565"/>
        <dbReference type="ChEBI" id="CHEBI:57844"/>
        <dbReference type="ChEBI" id="CHEBI:59789"/>
        <dbReference type="ChEBI" id="CHEBI:131766"/>
        <dbReference type="EC" id="4.1.99.22"/>
    </reaction>
</comment>
<reference evidence="14 15" key="1">
    <citation type="journal article" date="2013" name="Front. Microbiol.">
        <title>The genome of the endophytic bacterium H. frisingense GSF30(T) identifies diverse strategies in the Herbaspirillum genus to interact with plants.</title>
        <authorList>
            <person name="Straub D."/>
            <person name="Rothballer M."/>
            <person name="Hartmann A."/>
            <person name="Ludewig U."/>
        </authorList>
    </citation>
    <scope>NUCLEOTIDE SEQUENCE [LARGE SCALE GENOMIC DNA]</scope>
    <source>
        <strain evidence="14 15">GSF30</strain>
    </source>
</reference>
<sequence>MSSPVPSPVPSPGRPALLDRFGRRIDYLRLSVTDRCDLRCSYCMPKGFSGFEEPANWLDFDEITRVIAAFARLGVGRIRLTGGEPLMRRKLSTLAAQLSALPGVEELSLSTNATQMHKHARALRAAGVRRINVSLDSLDRACAAQITGRDSLQSVMAGLAAARDAGFAPIKVNMVVLRGVNEHEVPRMAEFCFAQGFILRLIEAMPMGETGRNSGVVALGPLRDALVARFDLQPLATELGGGPARYWGSADGRCTLGFITPMSQHFCATCNRVRLSVDGTLYLCLGQEARLELRPLLRAGIDDGGLEEAIRLAIELKPERHEFSQAPHRIIRFMSQTGG</sequence>
<feature type="domain" description="Radical SAM core" evidence="13">
    <location>
        <begin position="20"/>
        <end position="243"/>
    </location>
</feature>
<dbReference type="SFLD" id="SFLDG01386">
    <property type="entry name" value="main_SPASM_domain-containing"/>
    <property type="match status" value="1"/>
</dbReference>
<feature type="binding site" evidence="12">
    <location>
        <position position="42"/>
    </location>
    <ligand>
        <name>S-adenosyl-L-methionine</name>
        <dbReference type="ChEBI" id="CHEBI:59789"/>
    </ligand>
</feature>
<dbReference type="EC" id="4.1.99.22" evidence="1 12"/>
<dbReference type="Gene3D" id="3.20.20.70">
    <property type="entry name" value="Aldolase class I"/>
    <property type="match status" value="1"/>
</dbReference>
<feature type="binding site" evidence="12">
    <location>
        <position position="43"/>
    </location>
    <ligand>
        <name>[4Fe-4S] cluster</name>
        <dbReference type="ChEBI" id="CHEBI:49883"/>
        <label>1</label>
        <note>4Fe-4S-S-AdoMet</note>
    </ligand>
</feature>
<keyword evidence="5 12" id="KW-0547">Nucleotide-binding</keyword>
<feature type="binding site" evidence="12">
    <location>
        <position position="110"/>
    </location>
    <ligand>
        <name>GTP</name>
        <dbReference type="ChEBI" id="CHEBI:37565"/>
    </ligand>
</feature>
<evidence type="ECO:0000256" key="12">
    <source>
        <dbReference type="HAMAP-Rule" id="MF_01225"/>
    </source>
</evidence>
<dbReference type="Pfam" id="PF04055">
    <property type="entry name" value="Radical_SAM"/>
    <property type="match status" value="1"/>
</dbReference>
<evidence type="ECO:0000256" key="7">
    <source>
        <dbReference type="ARBA" id="ARBA00023014"/>
    </source>
</evidence>
<dbReference type="GO" id="GO:0046872">
    <property type="term" value="F:metal ion binding"/>
    <property type="evidence" value="ECO:0007669"/>
    <property type="project" value="UniProtKB-KW"/>
</dbReference>
<dbReference type="GO" id="GO:0051539">
    <property type="term" value="F:4 iron, 4 sulfur cluster binding"/>
    <property type="evidence" value="ECO:0007669"/>
    <property type="project" value="UniProtKB-UniRule"/>
</dbReference>
<gene>
    <name evidence="12" type="primary">moaA</name>
    <name evidence="14" type="ORF">HFRIS_015271</name>
</gene>
<dbReference type="PROSITE" id="PS51918">
    <property type="entry name" value="RADICAL_SAM"/>
    <property type="match status" value="1"/>
</dbReference>
<feature type="binding site" evidence="12">
    <location>
        <position position="205"/>
    </location>
    <ligand>
        <name>S-adenosyl-L-methionine</name>
        <dbReference type="ChEBI" id="CHEBI:59789"/>
    </ligand>
</feature>
<evidence type="ECO:0000256" key="5">
    <source>
        <dbReference type="ARBA" id="ARBA00022741"/>
    </source>
</evidence>
<proteinExistence type="inferred from homology"/>
<dbReference type="CDD" id="cd01335">
    <property type="entry name" value="Radical_SAM"/>
    <property type="match status" value="1"/>
</dbReference>
<comment type="cofactor">
    <cofactor evidence="12">
        <name>[4Fe-4S] cluster</name>
        <dbReference type="ChEBI" id="CHEBI:49883"/>
    </cofactor>
    <text evidence="12">Binds 2 [4Fe-4S] clusters. Binds 1 [4Fe-4S] cluster coordinated with 3 cysteines and an exchangeable S-adenosyl-L-methionine and 1 [4Fe-4S] cluster coordinated with 3 cysteines and the GTP-derived substrate.</text>
</comment>
<dbReference type="SFLD" id="SFLDS00029">
    <property type="entry name" value="Radical_SAM"/>
    <property type="match status" value="1"/>
</dbReference>
<dbReference type="PANTHER" id="PTHR22960:SF0">
    <property type="entry name" value="MOLYBDENUM COFACTOR BIOSYNTHESIS PROTEIN 1"/>
    <property type="match status" value="1"/>
</dbReference>
<dbReference type="Proteomes" id="UP000006772">
    <property type="component" value="Unassembled WGS sequence"/>
</dbReference>
<dbReference type="CDD" id="cd21117">
    <property type="entry name" value="Twitch_MoaA"/>
    <property type="match status" value="1"/>
</dbReference>